<name>A0ABP6JF66_9ACTN</name>
<feature type="region of interest" description="Disordered" evidence="1">
    <location>
        <begin position="93"/>
        <end position="126"/>
    </location>
</feature>
<gene>
    <name evidence="3" type="ORF">GCM10010446_13790</name>
</gene>
<comment type="caution">
    <text evidence="3">The sequence shown here is derived from an EMBL/GenBank/DDBJ whole genome shotgun (WGS) entry which is preliminary data.</text>
</comment>
<dbReference type="InterPro" id="IPR016181">
    <property type="entry name" value="Acyl_CoA_acyltransferase"/>
</dbReference>
<evidence type="ECO:0000259" key="2">
    <source>
        <dbReference type="PROSITE" id="PS51186"/>
    </source>
</evidence>
<protein>
    <recommendedName>
        <fullName evidence="2">N-acetyltransferase domain-containing protein</fullName>
    </recommendedName>
</protein>
<feature type="domain" description="N-acetyltransferase" evidence="2">
    <location>
        <begin position="1"/>
        <end position="145"/>
    </location>
</feature>
<accession>A0ABP6JF66</accession>
<sequence>MPDRGDDYFTHFAARHAALLTEQEAGLCHFHLLVDEQGAVLGRVNLVDVTDAAADLGYRVAERATGRGLAAAAVREVRTRAATDYGLEVLTAATTADNPASRRPRPQRLRPGRRHRPGRPAGYAVRGPPRAVDRLFACVISGWASAT</sequence>
<dbReference type="EMBL" id="BAAAUD010000013">
    <property type="protein sequence ID" value="GAA2930369.1"/>
    <property type="molecule type" value="Genomic_DNA"/>
</dbReference>
<organism evidence="3 4">
    <name type="scientific">Streptomyces enissocaesilis</name>
    <dbReference type="NCBI Taxonomy" id="332589"/>
    <lineage>
        <taxon>Bacteria</taxon>
        <taxon>Bacillati</taxon>
        <taxon>Actinomycetota</taxon>
        <taxon>Actinomycetes</taxon>
        <taxon>Kitasatosporales</taxon>
        <taxon>Streptomycetaceae</taxon>
        <taxon>Streptomyces</taxon>
        <taxon>Streptomyces rochei group</taxon>
    </lineage>
</organism>
<evidence type="ECO:0000313" key="4">
    <source>
        <dbReference type="Proteomes" id="UP001500403"/>
    </source>
</evidence>
<feature type="compositionally biased region" description="Basic residues" evidence="1">
    <location>
        <begin position="102"/>
        <end position="118"/>
    </location>
</feature>
<evidence type="ECO:0000313" key="3">
    <source>
        <dbReference type="EMBL" id="GAA2930369.1"/>
    </source>
</evidence>
<dbReference type="Gene3D" id="3.40.630.30">
    <property type="match status" value="1"/>
</dbReference>
<evidence type="ECO:0000256" key="1">
    <source>
        <dbReference type="SAM" id="MobiDB-lite"/>
    </source>
</evidence>
<dbReference type="InterPro" id="IPR000182">
    <property type="entry name" value="GNAT_dom"/>
</dbReference>
<dbReference type="Pfam" id="PF13302">
    <property type="entry name" value="Acetyltransf_3"/>
    <property type="match status" value="1"/>
</dbReference>
<keyword evidence="4" id="KW-1185">Reference proteome</keyword>
<dbReference type="Proteomes" id="UP001500403">
    <property type="component" value="Unassembled WGS sequence"/>
</dbReference>
<dbReference type="PROSITE" id="PS51186">
    <property type="entry name" value="GNAT"/>
    <property type="match status" value="1"/>
</dbReference>
<proteinExistence type="predicted"/>
<reference evidence="4" key="1">
    <citation type="journal article" date="2019" name="Int. J. Syst. Evol. Microbiol.">
        <title>The Global Catalogue of Microorganisms (GCM) 10K type strain sequencing project: providing services to taxonomists for standard genome sequencing and annotation.</title>
        <authorList>
            <consortium name="The Broad Institute Genomics Platform"/>
            <consortium name="The Broad Institute Genome Sequencing Center for Infectious Disease"/>
            <person name="Wu L."/>
            <person name="Ma J."/>
        </authorList>
    </citation>
    <scope>NUCLEOTIDE SEQUENCE [LARGE SCALE GENOMIC DNA]</scope>
    <source>
        <strain evidence="4">JCM 9088</strain>
    </source>
</reference>
<dbReference type="SUPFAM" id="SSF55729">
    <property type="entry name" value="Acyl-CoA N-acyltransferases (Nat)"/>
    <property type="match status" value="1"/>
</dbReference>